<dbReference type="EMBL" id="BK015425">
    <property type="protein sequence ID" value="DAE06045.1"/>
    <property type="molecule type" value="Genomic_DNA"/>
</dbReference>
<reference evidence="1" key="1">
    <citation type="journal article" date="2021" name="Proc. Natl. Acad. Sci. U.S.A.">
        <title>A Catalog of Tens of Thousands of Viruses from Human Metagenomes Reveals Hidden Associations with Chronic Diseases.</title>
        <authorList>
            <person name="Tisza M.J."/>
            <person name="Buck C.B."/>
        </authorList>
    </citation>
    <scope>NUCLEOTIDE SEQUENCE</scope>
    <source>
        <strain evidence="1">Ctsxw88</strain>
    </source>
</reference>
<evidence type="ECO:0000313" key="1">
    <source>
        <dbReference type="EMBL" id="DAE06045.1"/>
    </source>
</evidence>
<protein>
    <submittedName>
        <fullName evidence="1">Uncharacterized protein</fullName>
    </submittedName>
</protein>
<name>A0A8S5PHF7_9CAUD</name>
<accession>A0A8S5PHF7</accession>
<proteinExistence type="predicted"/>
<organism evidence="1">
    <name type="scientific">Siphoviridae sp. ctsxw88</name>
    <dbReference type="NCBI Taxonomy" id="2825701"/>
    <lineage>
        <taxon>Viruses</taxon>
        <taxon>Duplodnaviria</taxon>
        <taxon>Heunggongvirae</taxon>
        <taxon>Uroviricota</taxon>
        <taxon>Caudoviricetes</taxon>
    </lineage>
</organism>
<sequence length="60" mass="6647">MQECLTISVLIMVMPLAKTNFENGNELPSTPVIAYNVRVTKGALFLRYTHRGIGIIKGIL</sequence>